<gene>
    <name evidence="1" type="ORF">MgSA37_00730</name>
</gene>
<keyword evidence="2" id="KW-1185">Reference proteome</keyword>
<dbReference type="Proteomes" id="UP000218263">
    <property type="component" value="Chromosome"/>
</dbReference>
<dbReference type="RefSeq" id="WP_096349879.1">
    <property type="nucleotide sequence ID" value="NZ_AP017313.1"/>
</dbReference>
<proteinExistence type="predicted"/>
<dbReference type="OrthoDB" id="791021at2"/>
<reference evidence="1 2" key="1">
    <citation type="submission" date="2015-12" db="EMBL/GenBank/DDBJ databases">
        <title>Genome sequence of Mucilaginibacter gotjawali.</title>
        <authorList>
            <person name="Lee J.S."/>
            <person name="Lee K.C."/>
            <person name="Kim K.K."/>
            <person name="Lee B.W."/>
        </authorList>
    </citation>
    <scope>NUCLEOTIDE SEQUENCE [LARGE SCALE GENOMIC DNA]</scope>
    <source>
        <strain evidence="1 2">SA3-7</strain>
    </source>
</reference>
<sequence length="182" mass="19665">MKTTLNTLIAATIACFLFINNAKAQTAPVSPWRFGVGLETGITTSGIFSKTEIGGTARLQYDLSKSFALTLTSGYYQFIGNSREAMGLIPVKLGFKAFVGSGFYFSGEAGAGFETQNFNVIKNLDNGVPKTTKLILSPGFGYAAKSWDFSLRYENFSGNNKPNYSNSDFGMVGLRVAYSFGL</sequence>
<protein>
    <submittedName>
        <fullName evidence="1">Uncharacterized protein</fullName>
    </submittedName>
</protein>
<dbReference type="AlphaFoldDB" id="A0A110B0N8"/>
<evidence type="ECO:0000313" key="1">
    <source>
        <dbReference type="EMBL" id="BAU52568.1"/>
    </source>
</evidence>
<accession>A0A110B0N8</accession>
<name>A0A110B0N8_9SPHI</name>
<dbReference type="EMBL" id="AP017313">
    <property type="protein sequence ID" value="BAU52568.1"/>
    <property type="molecule type" value="Genomic_DNA"/>
</dbReference>
<evidence type="ECO:0000313" key="2">
    <source>
        <dbReference type="Proteomes" id="UP000218263"/>
    </source>
</evidence>
<dbReference type="KEGG" id="mgot:MgSA37_00730"/>
<dbReference type="PROSITE" id="PS51257">
    <property type="entry name" value="PROKAR_LIPOPROTEIN"/>
    <property type="match status" value="1"/>
</dbReference>
<organism evidence="1 2">
    <name type="scientific">Mucilaginibacter gotjawali</name>
    <dbReference type="NCBI Taxonomy" id="1550579"/>
    <lineage>
        <taxon>Bacteria</taxon>
        <taxon>Pseudomonadati</taxon>
        <taxon>Bacteroidota</taxon>
        <taxon>Sphingobacteriia</taxon>
        <taxon>Sphingobacteriales</taxon>
        <taxon>Sphingobacteriaceae</taxon>
        <taxon>Mucilaginibacter</taxon>
    </lineage>
</organism>